<evidence type="ECO:0000256" key="2">
    <source>
        <dbReference type="ARBA" id="ARBA00022630"/>
    </source>
</evidence>
<dbReference type="InterPro" id="IPR036188">
    <property type="entry name" value="FAD/NAD-bd_sf"/>
</dbReference>
<dbReference type="InterPro" id="IPR050346">
    <property type="entry name" value="FMO-like"/>
</dbReference>
<dbReference type="Proteomes" id="UP001583186">
    <property type="component" value="Unassembled WGS sequence"/>
</dbReference>
<evidence type="ECO:0000313" key="5">
    <source>
        <dbReference type="EMBL" id="KAL1903273.1"/>
    </source>
</evidence>
<keyword evidence="3" id="KW-0274">FAD</keyword>
<dbReference type="Gene3D" id="3.50.50.60">
    <property type="entry name" value="FAD/NAD(P)-binding domain"/>
    <property type="match status" value="2"/>
</dbReference>
<name>A0ABR3ZRG2_9PEZI</name>
<keyword evidence="2" id="KW-0285">Flavoprotein</keyword>
<proteinExistence type="inferred from homology"/>
<dbReference type="PRINTS" id="PR00419">
    <property type="entry name" value="ADXRDTASE"/>
</dbReference>
<keyword evidence="6" id="KW-1185">Reference proteome</keyword>
<keyword evidence="4" id="KW-0560">Oxidoreductase</keyword>
<dbReference type="SUPFAM" id="SSF51905">
    <property type="entry name" value="FAD/NAD(P)-binding domain"/>
    <property type="match status" value="2"/>
</dbReference>
<dbReference type="EMBL" id="JAWCUI010000002">
    <property type="protein sequence ID" value="KAL1903273.1"/>
    <property type="molecule type" value="Genomic_DNA"/>
</dbReference>
<comment type="caution">
    <text evidence="5">The sequence shown here is derived from an EMBL/GenBank/DDBJ whole genome shotgun (WGS) entry which is preliminary data.</text>
</comment>
<comment type="similarity">
    <text evidence="1">Belongs to the FMO family.</text>
</comment>
<dbReference type="InterPro" id="IPR020946">
    <property type="entry name" value="Flavin_mOase-like"/>
</dbReference>
<evidence type="ECO:0000256" key="4">
    <source>
        <dbReference type="ARBA" id="ARBA00023002"/>
    </source>
</evidence>
<protein>
    <recommendedName>
        <fullName evidence="7">Thiol-specific monooxygenase</fullName>
    </recommendedName>
</protein>
<dbReference type="PANTHER" id="PTHR23023">
    <property type="entry name" value="DIMETHYLANILINE MONOOXYGENASE"/>
    <property type="match status" value="1"/>
</dbReference>
<evidence type="ECO:0000256" key="3">
    <source>
        <dbReference type="ARBA" id="ARBA00022827"/>
    </source>
</evidence>
<sequence>MPEPTSQPTRRRRVAVIGAGPAGAIATDALVKEQAFDVVRVFERKIVPGGTWVYDPTSLPSRPTIPSVPALLDGTADRPVELPAALSYGFPIETVHSTATNDASQRYAHTGVHDGLHSNLPPQTMSFTQEPIPAVISEYTSTQYGSNAPFRHREVIRQWVEGIFDAGNHRPLISFGTYVERAEKRGTEWVLTLRQETTRDNKKVNKWWQETFDAVVVASGHYSLPYLPPIPGLADYDAAFPGRIRHSKHYRSVDDFANKRVIVVGGSVSAFDALHAVRKVAQRPVIASLRQPLPAFGWPAFTHPHVDIRSPIVLFHPDSGQIDFADGSSVQDVDVILFATGYDFSFPFLEGAGIQIKNRRIQGLYQHVFHMDDPTLAFIGMVAGGLTFRVFEWQSVAAARVFAGRATLPSPTEMRQWETDTATEKGDGTRFFNIAPDFTGYFDGLRSLAGEPAQGTTGRVLPPFEQNWADAFNEVISMRLAWWDRERRKAEAEEAEESEKAEKMLIKTKRISGVHRPLENRVHL</sequence>
<dbReference type="Pfam" id="PF00743">
    <property type="entry name" value="FMO-like"/>
    <property type="match status" value="2"/>
</dbReference>
<reference evidence="5 6" key="1">
    <citation type="journal article" date="2024" name="IMA Fungus">
        <title>IMA Genome - F19 : A genome assembly and annotation guide to empower mycologists, including annotated draft genome sequences of Ceratocystis pirilliformis, Diaporthe australafricana, Fusarium ophioides, Paecilomyces lecythidis, and Sporothrix stenoceras.</title>
        <authorList>
            <person name="Aylward J."/>
            <person name="Wilson A.M."/>
            <person name="Visagie C.M."/>
            <person name="Spraker J."/>
            <person name="Barnes I."/>
            <person name="Buitendag C."/>
            <person name="Ceriani C."/>
            <person name="Del Mar Angel L."/>
            <person name="du Plessis D."/>
            <person name="Fuchs T."/>
            <person name="Gasser K."/>
            <person name="Kramer D."/>
            <person name="Li W."/>
            <person name="Munsamy K."/>
            <person name="Piso A."/>
            <person name="Price J.L."/>
            <person name="Sonnekus B."/>
            <person name="Thomas C."/>
            <person name="van der Nest A."/>
            <person name="van Dijk A."/>
            <person name="van Heerden A."/>
            <person name="van Vuuren N."/>
            <person name="Yilmaz N."/>
            <person name="Duong T.A."/>
            <person name="van der Merwe N.A."/>
            <person name="Wingfield M.J."/>
            <person name="Wingfield B.D."/>
        </authorList>
    </citation>
    <scope>NUCLEOTIDE SEQUENCE [LARGE SCALE GENOMIC DNA]</scope>
    <source>
        <strain evidence="5 6">CMW 5346</strain>
    </source>
</reference>
<accession>A0ABR3ZRG2</accession>
<evidence type="ECO:0000313" key="6">
    <source>
        <dbReference type="Proteomes" id="UP001583186"/>
    </source>
</evidence>
<evidence type="ECO:0008006" key="7">
    <source>
        <dbReference type="Google" id="ProtNLM"/>
    </source>
</evidence>
<gene>
    <name evidence="5" type="ORF">Sste5346_000558</name>
</gene>
<organism evidence="5 6">
    <name type="scientific">Sporothrix stenoceras</name>
    <dbReference type="NCBI Taxonomy" id="5173"/>
    <lineage>
        <taxon>Eukaryota</taxon>
        <taxon>Fungi</taxon>
        <taxon>Dikarya</taxon>
        <taxon>Ascomycota</taxon>
        <taxon>Pezizomycotina</taxon>
        <taxon>Sordariomycetes</taxon>
        <taxon>Sordariomycetidae</taxon>
        <taxon>Ophiostomatales</taxon>
        <taxon>Ophiostomataceae</taxon>
        <taxon>Sporothrix</taxon>
    </lineage>
</organism>
<evidence type="ECO:0000256" key="1">
    <source>
        <dbReference type="ARBA" id="ARBA00009183"/>
    </source>
</evidence>